<feature type="domain" description="Core-binding (CB)" evidence="7">
    <location>
        <begin position="127"/>
        <end position="209"/>
    </location>
</feature>
<dbReference type="PROSITE" id="PS51900">
    <property type="entry name" value="CB"/>
    <property type="match status" value="1"/>
</dbReference>
<dbReference type="InterPro" id="IPR011010">
    <property type="entry name" value="DNA_brk_join_enz"/>
</dbReference>
<dbReference type="InterPro" id="IPR013762">
    <property type="entry name" value="Integrase-like_cat_sf"/>
</dbReference>
<evidence type="ECO:0000259" key="7">
    <source>
        <dbReference type="PROSITE" id="PS51900"/>
    </source>
</evidence>
<comment type="caution">
    <text evidence="8">The sequence shown here is derived from an EMBL/GenBank/DDBJ whole genome shotgun (WGS) entry which is preliminary data.</text>
</comment>
<gene>
    <name evidence="8" type="ORF">PQU96_11960</name>
</gene>
<dbReference type="Pfam" id="PF00589">
    <property type="entry name" value="Phage_integrase"/>
    <property type="match status" value="1"/>
</dbReference>
<evidence type="ECO:0000313" key="8">
    <source>
        <dbReference type="EMBL" id="MDC7714832.1"/>
    </source>
</evidence>
<dbReference type="InterPro" id="IPR044068">
    <property type="entry name" value="CB"/>
</dbReference>
<keyword evidence="9" id="KW-1185">Reference proteome</keyword>
<dbReference type="Gene3D" id="1.10.443.10">
    <property type="entry name" value="Intergrase catalytic core"/>
    <property type="match status" value="1"/>
</dbReference>
<dbReference type="PANTHER" id="PTHR30349">
    <property type="entry name" value="PHAGE INTEGRASE-RELATED"/>
    <property type="match status" value="1"/>
</dbReference>
<dbReference type="SUPFAM" id="SSF56349">
    <property type="entry name" value="DNA breaking-rejoining enzymes"/>
    <property type="match status" value="1"/>
</dbReference>
<feature type="domain" description="Tyr recombinase" evidence="6">
    <location>
        <begin position="242"/>
        <end position="419"/>
    </location>
</feature>
<keyword evidence="4" id="KW-0233">DNA recombination</keyword>
<evidence type="ECO:0000256" key="3">
    <source>
        <dbReference type="ARBA" id="ARBA00023125"/>
    </source>
</evidence>
<evidence type="ECO:0000259" key="6">
    <source>
        <dbReference type="PROSITE" id="PS51898"/>
    </source>
</evidence>
<dbReference type="InterPro" id="IPR002104">
    <property type="entry name" value="Integrase_catalytic"/>
</dbReference>
<dbReference type="Proteomes" id="UP001222030">
    <property type="component" value="Unassembled WGS sequence"/>
</dbReference>
<dbReference type="Pfam" id="PF20172">
    <property type="entry name" value="DUF6538"/>
    <property type="match status" value="1"/>
</dbReference>
<sequence length="433" mass="48889">MSKNIERRGNTWFATLHVPEDVRHIIGKSKFFKTLKTTDKRIAETRAAPIIASWKAQIQAARGVSDPFLEEALRLRRVIETAPVGADPGQYSKHDLELEAAQQIANQITKEEAERKLFLDIAIGNQTLLSNFYDEWATHLTQAPKTIDQMKKDVKLMVDHFKTIERIDKAAVLEWVRELMAGSPERKPYTYSSLERIFTFSRSFWGYLQDIGKADLERQPFTLPNFAKRGTAKSNGTSKGRDGWIPFEPAEVVALLNAAIEKRDHQLADLIRLGMYTGGRIEELCSLKADDCSEAVLKVTDSKTEAGLREVPVHSMLVDVVKRLKEASTDGYLISGLSFNKYNDRSNAIGKRFGRLKKSLGFPDKKVFHSIRKTLVTLLENEGISENLAADIVGHEKPRITYGLYSGGATLAVKKEALERVRYPFQFSPKYPD</sequence>
<dbReference type="InterPro" id="IPR046668">
    <property type="entry name" value="DUF6538"/>
</dbReference>
<dbReference type="EMBL" id="JAQQLE010000010">
    <property type="protein sequence ID" value="MDC7714832.1"/>
    <property type="molecule type" value="Genomic_DNA"/>
</dbReference>
<organism evidence="8 9">
    <name type="scientific">Vogesella margarita</name>
    <dbReference type="NCBI Taxonomy" id="2984199"/>
    <lineage>
        <taxon>Bacteria</taxon>
        <taxon>Pseudomonadati</taxon>
        <taxon>Pseudomonadota</taxon>
        <taxon>Betaproteobacteria</taxon>
        <taxon>Neisseriales</taxon>
        <taxon>Chromobacteriaceae</taxon>
        <taxon>Vogesella</taxon>
    </lineage>
</organism>
<dbReference type="RefSeq" id="WP_272772598.1">
    <property type="nucleotide sequence ID" value="NZ_JAQQLE010000010.1"/>
</dbReference>
<evidence type="ECO:0000256" key="1">
    <source>
        <dbReference type="ARBA" id="ARBA00008857"/>
    </source>
</evidence>
<dbReference type="PROSITE" id="PS51898">
    <property type="entry name" value="TYR_RECOMBINASE"/>
    <property type="match status" value="1"/>
</dbReference>
<evidence type="ECO:0000256" key="4">
    <source>
        <dbReference type="ARBA" id="ARBA00023172"/>
    </source>
</evidence>
<name>A0ABT5IQK9_9NEIS</name>
<accession>A0ABT5IQK9</accession>
<proteinExistence type="inferred from homology"/>
<keyword evidence="2" id="KW-0229">DNA integration</keyword>
<keyword evidence="3 5" id="KW-0238">DNA-binding</keyword>
<comment type="similarity">
    <text evidence="1">Belongs to the 'phage' integrase family.</text>
</comment>
<dbReference type="InterPro" id="IPR050090">
    <property type="entry name" value="Tyrosine_recombinase_XerCD"/>
</dbReference>
<evidence type="ECO:0000313" key="9">
    <source>
        <dbReference type="Proteomes" id="UP001222030"/>
    </source>
</evidence>
<protein>
    <submittedName>
        <fullName evidence="8">Tyrosine-type recombinase/integrase</fullName>
    </submittedName>
</protein>
<evidence type="ECO:0000256" key="2">
    <source>
        <dbReference type="ARBA" id="ARBA00022908"/>
    </source>
</evidence>
<dbReference type="PANTHER" id="PTHR30349:SF41">
    <property type="entry name" value="INTEGRASE_RECOMBINASE PROTEIN MJ0367-RELATED"/>
    <property type="match status" value="1"/>
</dbReference>
<reference evidence="8 9" key="1">
    <citation type="submission" date="2023-01" db="EMBL/GenBank/DDBJ databases">
        <title>Novel species of the genus Vogesella isolated from rivers.</title>
        <authorList>
            <person name="Lu H."/>
        </authorList>
    </citation>
    <scope>NUCLEOTIDE SEQUENCE [LARGE SCALE GENOMIC DNA]</scope>
    <source>
        <strain evidence="8 9">LYT5W</strain>
    </source>
</reference>
<evidence type="ECO:0000256" key="5">
    <source>
        <dbReference type="PROSITE-ProRule" id="PRU01248"/>
    </source>
</evidence>